<feature type="region of interest" description="Disordered" evidence="1">
    <location>
        <begin position="161"/>
        <end position="231"/>
    </location>
</feature>
<accession>A0A6A6THL9</accession>
<proteinExistence type="predicted"/>
<feature type="region of interest" description="Disordered" evidence="1">
    <location>
        <begin position="1"/>
        <end position="21"/>
    </location>
</feature>
<evidence type="ECO:0000256" key="1">
    <source>
        <dbReference type="SAM" id="MobiDB-lite"/>
    </source>
</evidence>
<feature type="compositionally biased region" description="Basic residues" evidence="1">
    <location>
        <begin position="217"/>
        <end position="231"/>
    </location>
</feature>
<dbReference type="Proteomes" id="UP000799324">
    <property type="component" value="Unassembled WGS sequence"/>
</dbReference>
<dbReference type="AlphaFoldDB" id="A0A6A6THL9"/>
<feature type="compositionally biased region" description="Basic and acidic residues" evidence="1">
    <location>
        <begin position="166"/>
        <end position="181"/>
    </location>
</feature>
<evidence type="ECO:0008006" key="4">
    <source>
        <dbReference type="Google" id="ProtNLM"/>
    </source>
</evidence>
<keyword evidence="3" id="KW-1185">Reference proteome</keyword>
<name>A0A6A6THL9_9PLEO</name>
<feature type="compositionally biased region" description="Basic and acidic residues" evidence="1">
    <location>
        <begin position="63"/>
        <end position="74"/>
    </location>
</feature>
<reference evidence="2" key="1">
    <citation type="journal article" date="2020" name="Stud. Mycol.">
        <title>101 Dothideomycetes genomes: a test case for predicting lifestyles and emergence of pathogens.</title>
        <authorList>
            <person name="Haridas S."/>
            <person name="Albert R."/>
            <person name="Binder M."/>
            <person name="Bloem J."/>
            <person name="Labutti K."/>
            <person name="Salamov A."/>
            <person name="Andreopoulos B."/>
            <person name="Baker S."/>
            <person name="Barry K."/>
            <person name="Bills G."/>
            <person name="Bluhm B."/>
            <person name="Cannon C."/>
            <person name="Castanera R."/>
            <person name="Culley D."/>
            <person name="Daum C."/>
            <person name="Ezra D."/>
            <person name="Gonzalez J."/>
            <person name="Henrissat B."/>
            <person name="Kuo A."/>
            <person name="Liang C."/>
            <person name="Lipzen A."/>
            <person name="Lutzoni F."/>
            <person name="Magnuson J."/>
            <person name="Mondo S."/>
            <person name="Nolan M."/>
            <person name="Ohm R."/>
            <person name="Pangilinan J."/>
            <person name="Park H.-J."/>
            <person name="Ramirez L."/>
            <person name="Alfaro M."/>
            <person name="Sun H."/>
            <person name="Tritt A."/>
            <person name="Yoshinaga Y."/>
            <person name="Zwiers L.-H."/>
            <person name="Turgeon B."/>
            <person name="Goodwin S."/>
            <person name="Spatafora J."/>
            <person name="Crous P."/>
            <person name="Grigoriev I."/>
        </authorList>
    </citation>
    <scope>NUCLEOTIDE SEQUENCE</scope>
    <source>
        <strain evidence="2">CBS 122681</strain>
    </source>
</reference>
<feature type="compositionally biased region" description="Acidic residues" evidence="1">
    <location>
        <begin position="200"/>
        <end position="212"/>
    </location>
</feature>
<gene>
    <name evidence="2" type="ORF">K491DRAFT_690163</name>
</gene>
<dbReference type="OrthoDB" id="3773315at2759"/>
<organism evidence="2 3">
    <name type="scientific">Lophiostoma macrostomum CBS 122681</name>
    <dbReference type="NCBI Taxonomy" id="1314788"/>
    <lineage>
        <taxon>Eukaryota</taxon>
        <taxon>Fungi</taxon>
        <taxon>Dikarya</taxon>
        <taxon>Ascomycota</taxon>
        <taxon>Pezizomycotina</taxon>
        <taxon>Dothideomycetes</taxon>
        <taxon>Pleosporomycetidae</taxon>
        <taxon>Pleosporales</taxon>
        <taxon>Lophiostomataceae</taxon>
        <taxon>Lophiostoma</taxon>
    </lineage>
</organism>
<sequence length="231" mass="26662">MSSYQPKRYSSHRVQRLPSEEHAYLSSKARLESHFRSSRTFEDYAGSTRSFRSSSSSGSFRSQEQRLRDSETRYATRSALSKGADYGREEAYAYADGEYAQPIPKKYLDDVNRMMYEDDFADDADQYKAGLTRGAVGRKHRSAGTEDVQDMMRHLNLYDEAYGADSARRMPQYKESKDRRPVPMVGDAVTPLKSQFDWDSSSDEDEDEDEDEVARPGKLHKRKSVLRKRRS</sequence>
<feature type="compositionally biased region" description="Low complexity" evidence="1">
    <location>
        <begin position="46"/>
        <end position="62"/>
    </location>
</feature>
<dbReference type="EMBL" id="MU004315">
    <property type="protein sequence ID" value="KAF2658423.1"/>
    <property type="molecule type" value="Genomic_DNA"/>
</dbReference>
<evidence type="ECO:0000313" key="2">
    <source>
        <dbReference type="EMBL" id="KAF2658423.1"/>
    </source>
</evidence>
<feature type="region of interest" description="Disordered" evidence="1">
    <location>
        <begin position="44"/>
        <end position="77"/>
    </location>
</feature>
<protein>
    <recommendedName>
        <fullName evidence="4">Pal1-domain-containing protein</fullName>
    </recommendedName>
</protein>
<evidence type="ECO:0000313" key="3">
    <source>
        <dbReference type="Proteomes" id="UP000799324"/>
    </source>
</evidence>